<comment type="caution">
    <text evidence="3">The sequence shown here is derived from an EMBL/GenBank/DDBJ whole genome shotgun (WGS) entry which is preliminary data.</text>
</comment>
<dbReference type="InterPro" id="IPR003594">
    <property type="entry name" value="HATPase_dom"/>
</dbReference>
<dbReference type="GO" id="GO:0005524">
    <property type="term" value="F:ATP binding"/>
    <property type="evidence" value="ECO:0007669"/>
    <property type="project" value="UniProtKB-KW"/>
</dbReference>
<dbReference type="Proteomes" id="UP001550853">
    <property type="component" value="Unassembled WGS sequence"/>
</dbReference>
<dbReference type="CDD" id="cd16936">
    <property type="entry name" value="HATPase_RsbW-like"/>
    <property type="match status" value="1"/>
</dbReference>
<keyword evidence="3" id="KW-0067">ATP-binding</keyword>
<keyword evidence="1" id="KW-0723">Serine/threonine-protein kinase</keyword>
<keyword evidence="1" id="KW-0418">Kinase</keyword>
<evidence type="ECO:0000313" key="3">
    <source>
        <dbReference type="EMBL" id="MEU3709041.1"/>
    </source>
</evidence>
<keyword evidence="1" id="KW-0808">Transferase</keyword>
<keyword evidence="3" id="KW-0547">Nucleotide-binding</keyword>
<evidence type="ECO:0000256" key="1">
    <source>
        <dbReference type="ARBA" id="ARBA00022527"/>
    </source>
</evidence>
<dbReference type="PANTHER" id="PTHR35526:SF3">
    <property type="entry name" value="ANTI-SIGMA-F FACTOR RSBW"/>
    <property type="match status" value="1"/>
</dbReference>
<dbReference type="EMBL" id="JBEZVI010000002">
    <property type="protein sequence ID" value="MEU3709041.1"/>
    <property type="molecule type" value="Genomic_DNA"/>
</dbReference>
<name>A0ABV2YTK2_9ACTN</name>
<dbReference type="InterPro" id="IPR036890">
    <property type="entry name" value="HATPase_C_sf"/>
</dbReference>
<accession>A0ABV2YTK2</accession>
<feature type="domain" description="Histidine kinase/HSP90-like ATPase" evidence="2">
    <location>
        <begin position="23"/>
        <end position="132"/>
    </location>
</feature>
<gene>
    <name evidence="3" type="ORF">AB0E61_02960</name>
</gene>
<keyword evidence="4" id="KW-1185">Reference proteome</keyword>
<dbReference type="SUPFAM" id="SSF55874">
    <property type="entry name" value="ATPase domain of HSP90 chaperone/DNA topoisomerase II/histidine kinase"/>
    <property type="match status" value="1"/>
</dbReference>
<dbReference type="InterPro" id="IPR050267">
    <property type="entry name" value="Anti-sigma-factor_SerPK"/>
</dbReference>
<organism evidence="3 4">
    <name type="scientific">Streptomyces catenulae</name>
    <dbReference type="NCBI Taxonomy" id="66875"/>
    <lineage>
        <taxon>Bacteria</taxon>
        <taxon>Bacillati</taxon>
        <taxon>Actinomycetota</taxon>
        <taxon>Actinomycetes</taxon>
        <taxon>Kitasatosporales</taxon>
        <taxon>Streptomycetaceae</taxon>
        <taxon>Streptomyces</taxon>
    </lineage>
</organism>
<dbReference type="PANTHER" id="PTHR35526">
    <property type="entry name" value="ANTI-SIGMA-F FACTOR RSBW-RELATED"/>
    <property type="match status" value="1"/>
</dbReference>
<evidence type="ECO:0000313" key="4">
    <source>
        <dbReference type="Proteomes" id="UP001550853"/>
    </source>
</evidence>
<protein>
    <submittedName>
        <fullName evidence="3">ATP-binding protein</fullName>
    </submittedName>
</protein>
<dbReference type="RefSeq" id="WP_051739848.1">
    <property type="nucleotide sequence ID" value="NZ_JBEZVI010000002.1"/>
</dbReference>
<reference evidence="3 4" key="1">
    <citation type="submission" date="2024-06" db="EMBL/GenBank/DDBJ databases">
        <title>The Natural Products Discovery Center: Release of the First 8490 Sequenced Strains for Exploring Actinobacteria Biosynthetic Diversity.</title>
        <authorList>
            <person name="Kalkreuter E."/>
            <person name="Kautsar S.A."/>
            <person name="Yang D."/>
            <person name="Bader C.D."/>
            <person name="Teijaro C.N."/>
            <person name="Fluegel L."/>
            <person name="Davis C.M."/>
            <person name="Simpson J.R."/>
            <person name="Lauterbach L."/>
            <person name="Steele A.D."/>
            <person name="Gui C."/>
            <person name="Meng S."/>
            <person name="Li G."/>
            <person name="Viehrig K."/>
            <person name="Ye F."/>
            <person name="Su P."/>
            <person name="Kiefer A.F."/>
            <person name="Nichols A."/>
            <person name="Cepeda A.J."/>
            <person name="Yan W."/>
            <person name="Fan B."/>
            <person name="Jiang Y."/>
            <person name="Adhikari A."/>
            <person name="Zheng C.-J."/>
            <person name="Schuster L."/>
            <person name="Cowan T.M."/>
            <person name="Smanski M.J."/>
            <person name="Chevrette M.G."/>
            <person name="De Carvalho L.P.S."/>
            <person name="Shen B."/>
        </authorList>
    </citation>
    <scope>NUCLEOTIDE SEQUENCE [LARGE SCALE GENOMIC DNA]</scope>
    <source>
        <strain evidence="3 4">NPDC033039</strain>
    </source>
</reference>
<sequence length="153" mass="16944">MTMTVTRPHATGVPGYSETWPCEKETAGRARALVKAVLHTWNLDQDLAWRAMVVASELVTNAVNHSGCRVLRVSVTRYSHCGVRIMVSDKSKKQPEPCESAPEDTSGRGLLIVSEMADRWGTDTRRWGKAVWAELEVDVLAPDQVTAVRERGV</sequence>
<dbReference type="Gene3D" id="3.30.565.10">
    <property type="entry name" value="Histidine kinase-like ATPase, C-terminal domain"/>
    <property type="match status" value="1"/>
</dbReference>
<proteinExistence type="predicted"/>
<dbReference type="Pfam" id="PF13581">
    <property type="entry name" value="HATPase_c_2"/>
    <property type="match status" value="1"/>
</dbReference>
<evidence type="ECO:0000259" key="2">
    <source>
        <dbReference type="Pfam" id="PF13581"/>
    </source>
</evidence>